<evidence type="ECO:0000313" key="3">
    <source>
        <dbReference type="Proteomes" id="UP001634394"/>
    </source>
</evidence>
<protein>
    <submittedName>
        <fullName evidence="2">Uncharacterized protein</fullName>
    </submittedName>
</protein>
<gene>
    <name evidence="2" type="ORF">ACJMK2_010653</name>
</gene>
<dbReference type="EMBL" id="JBJQND010000012">
    <property type="protein sequence ID" value="KAL3860537.1"/>
    <property type="molecule type" value="Genomic_DNA"/>
</dbReference>
<sequence length="71" mass="8662">MASSHNDMMETLQEAMYDMRMVEELLMRMDYAEYNLQLLKMEINNVTKTKDRLREQLKQEKKENEDDKDNI</sequence>
<keyword evidence="3" id="KW-1185">Reference proteome</keyword>
<keyword evidence="1" id="KW-0175">Coiled coil</keyword>
<proteinExistence type="predicted"/>
<dbReference type="AlphaFoldDB" id="A0ABD3VG20"/>
<evidence type="ECO:0000256" key="1">
    <source>
        <dbReference type="SAM" id="Coils"/>
    </source>
</evidence>
<comment type="caution">
    <text evidence="2">The sequence shown here is derived from an EMBL/GenBank/DDBJ whole genome shotgun (WGS) entry which is preliminary data.</text>
</comment>
<name>A0ABD3VG20_SINWO</name>
<dbReference type="Proteomes" id="UP001634394">
    <property type="component" value="Unassembled WGS sequence"/>
</dbReference>
<reference evidence="2 3" key="1">
    <citation type="submission" date="2024-11" db="EMBL/GenBank/DDBJ databases">
        <title>Chromosome-level genome assembly of the freshwater bivalve Anodonta woodiana.</title>
        <authorList>
            <person name="Chen X."/>
        </authorList>
    </citation>
    <scope>NUCLEOTIDE SEQUENCE [LARGE SCALE GENOMIC DNA]</scope>
    <source>
        <strain evidence="2">MN2024</strain>
        <tissue evidence="2">Gills</tissue>
    </source>
</reference>
<evidence type="ECO:0000313" key="2">
    <source>
        <dbReference type="EMBL" id="KAL3860537.1"/>
    </source>
</evidence>
<organism evidence="2 3">
    <name type="scientific">Sinanodonta woodiana</name>
    <name type="common">Chinese pond mussel</name>
    <name type="synonym">Anodonta woodiana</name>
    <dbReference type="NCBI Taxonomy" id="1069815"/>
    <lineage>
        <taxon>Eukaryota</taxon>
        <taxon>Metazoa</taxon>
        <taxon>Spiralia</taxon>
        <taxon>Lophotrochozoa</taxon>
        <taxon>Mollusca</taxon>
        <taxon>Bivalvia</taxon>
        <taxon>Autobranchia</taxon>
        <taxon>Heteroconchia</taxon>
        <taxon>Palaeoheterodonta</taxon>
        <taxon>Unionida</taxon>
        <taxon>Unionoidea</taxon>
        <taxon>Unionidae</taxon>
        <taxon>Unioninae</taxon>
        <taxon>Sinanodonta</taxon>
    </lineage>
</organism>
<feature type="coiled-coil region" evidence="1">
    <location>
        <begin position="36"/>
        <end position="70"/>
    </location>
</feature>
<accession>A0ABD3VG20</accession>